<evidence type="ECO:0000313" key="2">
    <source>
        <dbReference type="Proteomes" id="UP000323856"/>
    </source>
</evidence>
<dbReference type="RefSeq" id="WP_149620993.1">
    <property type="nucleotide sequence ID" value="NZ_VOBL01000033.1"/>
</dbReference>
<evidence type="ECO:0008006" key="3">
    <source>
        <dbReference type="Google" id="ProtNLM"/>
    </source>
</evidence>
<evidence type="ECO:0000313" key="1">
    <source>
        <dbReference type="EMBL" id="KAA0973210.1"/>
    </source>
</evidence>
<dbReference type="Proteomes" id="UP000323856">
    <property type="component" value="Unassembled WGS sequence"/>
</dbReference>
<dbReference type="AlphaFoldDB" id="A0A5B0E613"/>
<name>A0A5B0E613_9MICC</name>
<comment type="caution">
    <text evidence="1">The sequence shown here is derived from an EMBL/GenBank/DDBJ whole genome shotgun (WGS) entry which is preliminary data.</text>
</comment>
<dbReference type="EMBL" id="VOBL01000033">
    <property type="protein sequence ID" value="KAA0973210.1"/>
    <property type="molecule type" value="Genomic_DNA"/>
</dbReference>
<proteinExistence type="predicted"/>
<gene>
    <name evidence="1" type="ORF">FQ154_19350</name>
</gene>
<accession>A0A5B0E613</accession>
<organism evidence="1 2">
    <name type="scientific">Paeniglutamicibacter gangotriensis</name>
    <dbReference type="NCBI Taxonomy" id="254787"/>
    <lineage>
        <taxon>Bacteria</taxon>
        <taxon>Bacillati</taxon>
        <taxon>Actinomycetota</taxon>
        <taxon>Actinomycetes</taxon>
        <taxon>Micrococcales</taxon>
        <taxon>Micrococcaceae</taxon>
        <taxon>Paeniglutamicibacter</taxon>
    </lineage>
</organism>
<sequence length="204" mass="22311">MSRIYLCHSLSHGTSAHGSALGDGSNAIFKTHGWQWARTRSAWYVPESKGRDAADSQKAAAISKSLERAGHHVSDWTTTNPAELQQLATGYENRIQEAKAFITQERDRGAHGSALAISSETSAIAELSSKLDVLHKQLLLFGTFRLDLFDSSTVRYGDHVRTEASWMRVVRTGNQSVSVLDPSGRQISIAWGRITAAKSGWTGQ</sequence>
<reference evidence="1 2" key="1">
    <citation type="submission" date="2019-07" db="EMBL/GenBank/DDBJ databases">
        <title>Analysis of the biochemical properties, biological activity and biotechnological potential of siderophores and biosurfactants produced by Antarctic psychrotolerant bacteria.</title>
        <authorList>
            <person name="Styczynski M."/>
            <person name="Krucon T."/>
            <person name="Decewicz P."/>
            <person name="Dziewit L."/>
        </authorList>
    </citation>
    <scope>NUCLEOTIDE SEQUENCE [LARGE SCALE GENOMIC DNA]</scope>
    <source>
        <strain evidence="1 2">ANT_H27</strain>
    </source>
</reference>
<protein>
    <recommendedName>
        <fullName evidence="3">DUF3560 domain-containing protein</fullName>
    </recommendedName>
</protein>
<dbReference type="OrthoDB" id="9803716at2"/>